<evidence type="ECO:0000256" key="6">
    <source>
        <dbReference type="ARBA" id="ARBA00022777"/>
    </source>
</evidence>
<evidence type="ECO:0000256" key="4">
    <source>
        <dbReference type="ARBA" id="ARBA00022679"/>
    </source>
</evidence>
<dbReference type="EMBL" id="AP013068">
    <property type="protein sequence ID" value="BAN47043.1"/>
    <property type="molecule type" value="Genomic_DNA"/>
</dbReference>
<feature type="transmembrane region" description="Helical" evidence="13">
    <location>
        <begin position="194"/>
        <end position="212"/>
    </location>
</feature>
<keyword evidence="12" id="KW-0175">Coiled coil</keyword>
<dbReference type="SUPFAM" id="SSF55874">
    <property type="entry name" value="ATPase domain of HSP90 chaperone/DNA topoisomerase II/histidine kinase"/>
    <property type="match status" value="1"/>
</dbReference>
<evidence type="ECO:0000256" key="9">
    <source>
        <dbReference type="ARBA" id="ARBA00064003"/>
    </source>
</evidence>
<proteinExistence type="predicted"/>
<feature type="transmembrane region" description="Helical" evidence="13">
    <location>
        <begin position="311"/>
        <end position="332"/>
    </location>
</feature>
<keyword evidence="18" id="KW-1185">Reference proteome</keyword>
<dbReference type="InterPro" id="IPR003594">
    <property type="entry name" value="HATPase_dom"/>
</dbReference>
<dbReference type="OrthoDB" id="9809567at2"/>
<dbReference type="RefSeq" id="WP_016491245.1">
    <property type="nucleotide sequence ID" value="NC_021499.1"/>
</dbReference>
<reference evidence="17 18" key="1">
    <citation type="journal article" date="2013" name="Genome Announc.">
        <title>Complete Genome Sequence of the Carbazole Degrader Pseudomonas resinovorans Strain CA10 (NBRC 106553).</title>
        <authorList>
            <person name="Shintani M."/>
            <person name="Hosoyama A."/>
            <person name="Ohji S."/>
            <person name="Tsuchikane K."/>
            <person name="Takarada H."/>
            <person name="Yamazoe A."/>
            <person name="Fujita N."/>
            <person name="Nojiri H."/>
        </authorList>
    </citation>
    <scope>NUCLEOTIDE SEQUENCE [LARGE SCALE GENOMIC DNA]</scope>
    <source>
        <strain evidence="17 18">NBRC 106553</strain>
    </source>
</reference>
<comment type="subunit">
    <text evidence="9">At low DSF concentrations, interacts with RpfF.</text>
</comment>
<sequence>MLHLSGCVKTLALGLALLLLWLSRSVSAMEAAPLDQDQLRLPLGHWVGYLEDPKGELSLEQVRKLPDPAFQPIPGEHANLGKNDSVWWFRVHLDNRRPRALEGYLEANYPLLDNIRLYYLTADGRVQSQETGDHFAFAERPVQVRNFWFPLRVEPGQSTLILRVQSTSTIFVPLVFSTHDASAAAQENLMGFNGAFYGVLVAMFFYNLFLYLSLREPAYLWYLAYSLNIGLLAACFDGMLFKLLPEHVTLQSVAIYIFMYLHCLAAVQFSRHFLHTSLHFPRLDRVLRGLMLGTLVALLSAPLIGLPNWNILASLTMLGVSAFLLFTGLYVWRQGLRYGSYYTLAWGVLLLAFIQITAGSLGSEALGLFGATVVKIGVTIELITLSIGLADRINTLKEEGFRSRQAAEQADFENQAKSRFLAKMSHEIRTPLNGVLGMLQLLKETPLDRNQRFYVDTISGSGSALMTVINDILDFARIESGKLELENIELDLEDLVSETLGLFTAQAIEKRLALHLSLDAGVPRRIQGDPTRLKQVLMNLLGNALKFTAEGHVSVDLRLRHNAGGKPRLVFNVSDSGIGIRAEALSQLFDSFAQGDSSTTRRYGGSGLGLAISKELVEMMGGRIEVQSTLGQGTRFSFDIPLQPGEFSTDDLNQLLDGRTALLACQDAQGLDALGRLLGRWGMRCERCQDPERLQAHLEDFAVPPLLVLQAPWPGAPERWLDRLRPQLEPGQRVLLICPPEHCQPLPSMAGLRLRAIAQPLTLAQLRGTLQELYRERRLEERTQQQEERRRVSSTPCILVAEDNPVNQMVVQGFLKKRGYLVRTVSNGLAAVDEYQRDPEGIQLILMDCEMPEMDGFEATRQIRRLERTRNWPAVPIVALTAHILEEHRQAGADAGMDDFLGKPLDSALLFATLERFILRQNVDG</sequence>
<keyword evidence="7" id="KW-0067">ATP-binding</keyword>
<dbReference type="Gene3D" id="2.60.40.2380">
    <property type="match status" value="1"/>
</dbReference>
<dbReference type="FunFam" id="1.10.287.130:FF:000002">
    <property type="entry name" value="Two-component osmosensing histidine kinase"/>
    <property type="match status" value="1"/>
</dbReference>
<dbReference type="EC" id="2.7.13.3" evidence="2"/>
<feature type="domain" description="Histidine kinase" evidence="15">
    <location>
        <begin position="423"/>
        <end position="644"/>
    </location>
</feature>
<dbReference type="PROSITE" id="PS50109">
    <property type="entry name" value="HIS_KIN"/>
    <property type="match status" value="1"/>
</dbReference>
<dbReference type="InterPro" id="IPR011006">
    <property type="entry name" value="CheY-like_superfamily"/>
</dbReference>
<feature type="signal peptide" evidence="14">
    <location>
        <begin position="1"/>
        <end position="28"/>
    </location>
</feature>
<dbReference type="Pfam" id="PF07696">
    <property type="entry name" value="7TMR-DISMED2"/>
    <property type="match status" value="1"/>
</dbReference>
<feature type="transmembrane region" description="Helical" evidence="13">
    <location>
        <begin position="286"/>
        <end position="305"/>
    </location>
</feature>
<evidence type="ECO:0000256" key="3">
    <source>
        <dbReference type="ARBA" id="ARBA00022553"/>
    </source>
</evidence>
<dbReference type="InterPro" id="IPR011623">
    <property type="entry name" value="7TMR_DISM_rcpt_extracell_dom1"/>
</dbReference>
<gene>
    <name evidence="17" type="ORF">PCA10_13110</name>
</gene>
<dbReference type="PATRIC" id="fig|1245471.3.peg.1324"/>
<keyword evidence="14" id="KW-0732">Signal</keyword>
<dbReference type="SUPFAM" id="SSF52172">
    <property type="entry name" value="CheY-like"/>
    <property type="match status" value="1"/>
</dbReference>
<dbReference type="HOGENOM" id="CLU_000445_105_0_6"/>
<dbReference type="Gene3D" id="3.40.50.2300">
    <property type="match status" value="1"/>
</dbReference>
<keyword evidence="13" id="KW-0812">Transmembrane</keyword>
<evidence type="ECO:0000256" key="10">
    <source>
        <dbReference type="ARBA" id="ARBA00068150"/>
    </source>
</evidence>
<evidence type="ECO:0000313" key="18">
    <source>
        <dbReference type="Proteomes" id="UP000015503"/>
    </source>
</evidence>
<dbReference type="SUPFAM" id="SSF47384">
    <property type="entry name" value="Homodimeric domain of signal transducing histidine kinase"/>
    <property type="match status" value="1"/>
</dbReference>
<dbReference type="Gene3D" id="1.10.287.130">
    <property type="match status" value="1"/>
</dbReference>
<dbReference type="Pfam" id="PF00512">
    <property type="entry name" value="HisKA"/>
    <property type="match status" value="1"/>
</dbReference>
<feature type="domain" description="Response regulatory" evidence="16">
    <location>
        <begin position="797"/>
        <end position="918"/>
    </location>
</feature>
<keyword evidence="3 11" id="KW-0597">Phosphoprotein</keyword>
<feature type="transmembrane region" description="Helical" evidence="13">
    <location>
        <begin position="253"/>
        <end position="274"/>
    </location>
</feature>
<organism evidence="17 18">
    <name type="scientific">Metapseudomonas resinovorans NBRC 106553</name>
    <dbReference type="NCBI Taxonomy" id="1245471"/>
    <lineage>
        <taxon>Bacteria</taxon>
        <taxon>Pseudomonadati</taxon>
        <taxon>Pseudomonadota</taxon>
        <taxon>Gammaproteobacteria</taxon>
        <taxon>Pseudomonadales</taxon>
        <taxon>Pseudomonadaceae</taxon>
        <taxon>Metapseudomonas</taxon>
    </lineage>
</organism>
<dbReference type="InterPro" id="IPR001789">
    <property type="entry name" value="Sig_transdc_resp-reg_receiver"/>
</dbReference>
<evidence type="ECO:0000256" key="7">
    <source>
        <dbReference type="ARBA" id="ARBA00022840"/>
    </source>
</evidence>
<keyword evidence="5" id="KW-0547">Nucleotide-binding</keyword>
<dbReference type="InterPro" id="IPR003661">
    <property type="entry name" value="HisK_dim/P_dom"/>
</dbReference>
<feature type="chain" id="PRO_5004535718" description="Sensory/regulatory protein RpfC" evidence="14">
    <location>
        <begin position="29"/>
        <end position="925"/>
    </location>
</feature>
<evidence type="ECO:0000259" key="16">
    <source>
        <dbReference type="PROSITE" id="PS50110"/>
    </source>
</evidence>
<feature type="coiled-coil region" evidence="12">
    <location>
        <begin position="763"/>
        <end position="790"/>
    </location>
</feature>
<dbReference type="PRINTS" id="PR00344">
    <property type="entry name" value="BCTRLSENSOR"/>
</dbReference>
<evidence type="ECO:0000256" key="5">
    <source>
        <dbReference type="ARBA" id="ARBA00022741"/>
    </source>
</evidence>
<keyword evidence="6" id="KW-0418">Kinase</keyword>
<dbReference type="SMART" id="SM00387">
    <property type="entry name" value="HATPase_c"/>
    <property type="match status" value="1"/>
</dbReference>
<dbReference type="Proteomes" id="UP000015503">
    <property type="component" value="Chromosome"/>
</dbReference>
<feature type="modified residue" description="4-aspartylphosphate" evidence="11">
    <location>
        <position position="848"/>
    </location>
</feature>
<dbReference type="CDD" id="cd17546">
    <property type="entry name" value="REC_hyHK_CKI1_RcsC-like"/>
    <property type="match status" value="1"/>
</dbReference>
<dbReference type="SMART" id="SM00448">
    <property type="entry name" value="REC"/>
    <property type="match status" value="1"/>
</dbReference>
<dbReference type="Pfam" id="PF00072">
    <property type="entry name" value="Response_reg"/>
    <property type="match status" value="1"/>
</dbReference>
<dbReference type="SMART" id="SM00388">
    <property type="entry name" value="HisKA"/>
    <property type="match status" value="1"/>
</dbReference>
<dbReference type="Pfam" id="PF07695">
    <property type="entry name" value="7TMR-DISM_7TM"/>
    <property type="match status" value="1"/>
</dbReference>
<dbReference type="PANTHER" id="PTHR45339">
    <property type="entry name" value="HYBRID SIGNAL TRANSDUCTION HISTIDINE KINASE J"/>
    <property type="match status" value="1"/>
</dbReference>
<protein>
    <recommendedName>
        <fullName evidence="10">Sensory/regulatory protein RpfC</fullName>
        <ecNumber evidence="2">2.7.13.3</ecNumber>
    </recommendedName>
</protein>
<evidence type="ECO:0000256" key="2">
    <source>
        <dbReference type="ARBA" id="ARBA00012438"/>
    </source>
</evidence>
<dbReference type="KEGG" id="pre:PCA10_13110"/>
<evidence type="ECO:0000256" key="13">
    <source>
        <dbReference type="SAM" id="Phobius"/>
    </source>
</evidence>
<dbReference type="InterPro" id="IPR011622">
    <property type="entry name" value="7TMR_DISM_rcpt_extracell_dom2"/>
</dbReference>
<keyword evidence="13" id="KW-0472">Membrane</keyword>
<dbReference type="eggNOG" id="COG2205">
    <property type="taxonomic scope" value="Bacteria"/>
</dbReference>
<keyword evidence="8" id="KW-0902">Two-component regulatory system</keyword>
<dbReference type="Gene3D" id="3.30.565.10">
    <property type="entry name" value="Histidine kinase-like ATPase, C-terminal domain"/>
    <property type="match status" value="1"/>
</dbReference>
<evidence type="ECO:0000256" key="12">
    <source>
        <dbReference type="SAM" id="Coils"/>
    </source>
</evidence>
<dbReference type="eggNOG" id="COG0784">
    <property type="taxonomic scope" value="Bacteria"/>
</dbReference>
<keyword evidence="4" id="KW-0808">Transferase</keyword>
<feature type="transmembrane region" description="Helical" evidence="13">
    <location>
        <begin position="219"/>
        <end position="241"/>
    </location>
</feature>
<dbReference type="InterPro" id="IPR036890">
    <property type="entry name" value="HATPase_C_sf"/>
</dbReference>
<evidence type="ECO:0000256" key="11">
    <source>
        <dbReference type="PROSITE-ProRule" id="PRU00169"/>
    </source>
</evidence>
<dbReference type="InterPro" id="IPR036097">
    <property type="entry name" value="HisK_dim/P_sf"/>
</dbReference>
<evidence type="ECO:0000256" key="14">
    <source>
        <dbReference type="SAM" id="SignalP"/>
    </source>
</evidence>
<dbReference type="Pfam" id="PF02518">
    <property type="entry name" value="HATPase_c"/>
    <property type="match status" value="1"/>
</dbReference>
<dbReference type="InterPro" id="IPR005467">
    <property type="entry name" value="His_kinase_dom"/>
</dbReference>
<dbReference type="PROSITE" id="PS50110">
    <property type="entry name" value="RESPONSE_REGULATORY"/>
    <property type="match status" value="1"/>
</dbReference>
<dbReference type="InterPro" id="IPR004358">
    <property type="entry name" value="Sig_transdc_His_kin-like_C"/>
</dbReference>
<dbReference type="PANTHER" id="PTHR45339:SF1">
    <property type="entry name" value="HYBRID SIGNAL TRANSDUCTION HISTIDINE KINASE J"/>
    <property type="match status" value="1"/>
</dbReference>
<dbReference type="CDD" id="cd16922">
    <property type="entry name" value="HATPase_EvgS-ArcB-TorS-like"/>
    <property type="match status" value="1"/>
</dbReference>
<feature type="transmembrane region" description="Helical" evidence="13">
    <location>
        <begin position="344"/>
        <end position="362"/>
    </location>
</feature>
<dbReference type="GO" id="GO:0005524">
    <property type="term" value="F:ATP binding"/>
    <property type="evidence" value="ECO:0007669"/>
    <property type="project" value="UniProtKB-KW"/>
</dbReference>
<keyword evidence="13" id="KW-1133">Transmembrane helix</keyword>
<dbReference type="FunFam" id="3.30.565.10:FF:000010">
    <property type="entry name" value="Sensor histidine kinase RcsC"/>
    <property type="match status" value="1"/>
</dbReference>
<comment type="catalytic activity">
    <reaction evidence="1">
        <text>ATP + protein L-histidine = ADP + protein N-phospho-L-histidine.</text>
        <dbReference type="EC" id="2.7.13.3"/>
    </reaction>
</comment>
<dbReference type="CDD" id="cd00082">
    <property type="entry name" value="HisKA"/>
    <property type="match status" value="1"/>
</dbReference>
<evidence type="ECO:0000259" key="15">
    <source>
        <dbReference type="PROSITE" id="PS50109"/>
    </source>
</evidence>
<dbReference type="STRING" id="1245471.PCA10_13110"/>
<dbReference type="GO" id="GO:0000155">
    <property type="term" value="F:phosphorelay sensor kinase activity"/>
    <property type="evidence" value="ECO:0007669"/>
    <property type="project" value="InterPro"/>
</dbReference>
<evidence type="ECO:0000313" key="17">
    <source>
        <dbReference type="EMBL" id="BAN47043.1"/>
    </source>
</evidence>
<dbReference type="AlphaFoldDB" id="S6ANA7"/>
<name>S6ANA7_METRE</name>
<accession>S6ANA7</accession>
<evidence type="ECO:0000256" key="8">
    <source>
        <dbReference type="ARBA" id="ARBA00023012"/>
    </source>
</evidence>
<evidence type="ECO:0000256" key="1">
    <source>
        <dbReference type="ARBA" id="ARBA00000085"/>
    </source>
</evidence>